<evidence type="ECO:0000313" key="3">
    <source>
        <dbReference type="EMBL" id="MFD2161305.1"/>
    </source>
</evidence>
<dbReference type="InterPro" id="IPR053145">
    <property type="entry name" value="AB_hydrolase_Est10"/>
</dbReference>
<comment type="caution">
    <text evidence="3">The sequence shown here is derived from an EMBL/GenBank/DDBJ whole genome shotgun (WGS) entry which is preliminary data.</text>
</comment>
<dbReference type="PROSITE" id="PS00708">
    <property type="entry name" value="PRO_ENDOPEP_SER"/>
    <property type="match status" value="1"/>
</dbReference>
<keyword evidence="1 3" id="KW-0378">Hydrolase</keyword>
<gene>
    <name evidence="3" type="ORF">ACFSJU_02820</name>
</gene>
<sequence>MKTTATFIIMLLSIISTHGQDITGRWNGALKFGASQLRIVFNINKTGAGFTSTMDSPDQGARGIPVTTTTFEDSKLRLEIVSAQIEYNGVLSGNILKGTFKQAGHEFPLELSKGELQANKRPQDPIMPYSYHSEEIIFKNTKANISLAGTLTLPRKEGNYPAVILISGSGPQNRDEELFGHKPFLVIADHLTKNGIAVLRYDDRGFAKSQGDFQKATIADFISDVESAVAYLKTRKEIDKQKIGLIGHSEGGIIAPQVAVKSPDVNFIVLLAGPGMRGSDLMLLQKERIEQQMGIPETAILQSQKLFKGAYEIILKSSVNDSTLSTKISAYFKTQLGNQVPENQINDITRQLVNPWMVGLLRYDPIPVLKKVKIPVLALNGEKDLQVPAQENLAGIKNALAVGGNEKVTIKEYATLNHLFQQCRTCLTTEYGEIEETFSPAVLNEMTRWIISQTNKN</sequence>
<keyword evidence="4" id="KW-1185">Reference proteome</keyword>
<dbReference type="PANTHER" id="PTHR43265:SF1">
    <property type="entry name" value="ESTERASE ESTD"/>
    <property type="match status" value="1"/>
</dbReference>
<feature type="domain" description="Serine aminopeptidase S33" evidence="2">
    <location>
        <begin position="187"/>
        <end position="418"/>
    </location>
</feature>
<evidence type="ECO:0000313" key="4">
    <source>
        <dbReference type="Proteomes" id="UP001597387"/>
    </source>
</evidence>
<evidence type="ECO:0000256" key="1">
    <source>
        <dbReference type="ARBA" id="ARBA00022801"/>
    </source>
</evidence>
<organism evidence="3 4">
    <name type="scientific">Paradesertivirga mongoliensis</name>
    <dbReference type="NCBI Taxonomy" id="2100740"/>
    <lineage>
        <taxon>Bacteria</taxon>
        <taxon>Pseudomonadati</taxon>
        <taxon>Bacteroidota</taxon>
        <taxon>Sphingobacteriia</taxon>
        <taxon>Sphingobacteriales</taxon>
        <taxon>Sphingobacteriaceae</taxon>
        <taxon>Paradesertivirga</taxon>
    </lineage>
</organism>
<protein>
    <submittedName>
        <fullName evidence="3">Alpha/beta hydrolase family protein</fullName>
        <ecNumber evidence="3">3.4.-.-</ecNumber>
    </submittedName>
</protein>
<name>A0ABW4ZHX1_9SPHI</name>
<dbReference type="SUPFAM" id="SSF53474">
    <property type="entry name" value="alpha/beta-Hydrolases"/>
    <property type="match status" value="1"/>
</dbReference>
<dbReference type="PANTHER" id="PTHR43265">
    <property type="entry name" value="ESTERASE ESTD"/>
    <property type="match status" value="1"/>
</dbReference>
<dbReference type="InterPro" id="IPR029058">
    <property type="entry name" value="AB_hydrolase_fold"/>
</dbReference>
<dbReference type="InterPro" id="IPR022742">
    <property type="entry name" value="Hydrolase_4"/>
</dbReference>
<evidence type="ECO:0000259" key="2">
    <source>
        <dbReference type="Pfam" id="PF12146"/>
    </source>
</evidence>
<dbReference type="Pfam" id="PF12146">
    <property type="entry name" value="Hydrolase_4"/>
    <property type="match status" value="1"/>
</dbReference>
<dbReference type="EC" id="3.4.-.-" evidence="3"/>
<dbReference type="EMBL" id="JBHUHZ010000001">
    <property type="protein sequence ID" value="MFD2161305.1"/>
    <property type="molecule type" value="Genomic_DNA"/>
</dbReference>
<dbReference type="Gene3D" id="3.40.50.1820">
    <property type="entry name" value="alpha/beta hydrolase"/>
    <property type="match status" value="1"/>
</dbReference>
<accession>A0ABW4ZHX1</accession>
<reference evidence="4" key="1">
    <citation type="journal article" date="2019" name="Int. J. Syst. Evol. Microbiol.">
        <title>The Global Catalogue of Microorganisms (GCM) 10K type strain sequencing project: providing services to taxonomists for standard genome sequencing and annotation.</title>
        <authorList>
            <consortium name="The Broad Institute Genomics Platform"/>
            <consortium name="The Broad Institute Genome Sequencing Center for Infectious Disease"/>
            <person name="Wu L."/>
            <person name="Ma J."/>
        </authorList>
    </citation>
    <scope>NUCLEOTIDE SEQUENCE [LARGE SCALE GENOMIC DNA]</scope>
    <source>
        <strain evidence="4">KCTC 42217</strain>
    </source>
</reference>
<dbReference type="InterPro" id="IPR002471">
    <property type="entry name" value="Pept_S9_AS"/>
</dbReference>
<dbReference type="Proteomes" id="UP001597387">
    <property type="component" value="Unassembled WGS sequence"/>
</dbReference>
<proteinExistence type="predicted"/>
<dbReference type="RefSeq" id="WP_255899667.1">
    <property type="nucleotide sequence ID" value="NZ_JAFMZO010000001.1"/>
</dbReference>
<dbReference type="GO" id="GO:0016787">
    <property type="term" value="F:hydrolase activity"/>
    <property type="evidence" value="ECO:0007669"/>
    <property type="project" value="UniProtKB-KW"/>
</dbReference>